<dbReference type="InterPro" id="IPR001594">
    <property type="entry name" value="Palmitoyltrfase_DHHC"/>
</dbReference>
<dbReference type="EMBL" id="CACRXK020005666">
    <property type="protein sequence ID" value="CAB4006986.1"/>
    <property type="molecule type" value="Genomic_DNA"/>
</dbReference>
<evidence type="ECO:0000256" key="5">
    <source>
        <dbReference type="ARBA" id="ARBA00023136"/>
    </source>
</evidence>
<accession>A0A6S7HPS5</accession>
<keyword evidence="3 7" id="KW-0812">Transmembrane</keyword>
<evidence type="ECO:0000256" key="1">
    <source>
        <dbReference type="ARBA" id="ARBA00004141"/>
    </source>
</evidence>
<dbReference type="InterPro" id="IPR039859">
    <property type="entry name" value="PFA4/ZDH16/20/ERF2-like"/>
</dbReference>
<dbReference type="GO" id="GO:0019706">
    <property type="term" value="F:protein-cysteine S-palmitoyltransferase activity"/>
    <property type="evidence" value="ECO:0007669"/>
    <property type="project" value="UniProtKB-EC"/>
</dbReference>
<comment type="catalytic activity">
    <reaction evidence="7">
        <text>L-cysteinyl-[protein] + hexadecanoyl-CoA = S-hexadecanoyl-L-cysteinyl-[protein] + CoA</text>
        <dbReference type="Rhea" id="RHEA:36683"/>
        <dbReference type="Rhea" id="RHEA-COMP:10131"/>
        <dbReference type="Rhea" id="RHEA-COMP:11032"/>
        <dbReference type="ChEBI" id="CHEBI:29950"/>
        <dbReference type="ChEBI" id="CHEBI:57287"/>
        <dbReference type="ChEBI" id="CHEBI:57379"/>
        <dbReference type="ChEBI" id="CHEBI:74151"/>
        <dbReference type="EC" id="2.3.1.225"/>
    </reaction>
</comment>
<comment type="subcellular location">
    <subcellularLocation>
        <location evidence="1">Membrane</location>
        <topology evidence="1">Multi-pass membrane protein</topology>
    </subcellularLocation>
</comment>
<feature type="transmembrane region" description="Helical" evidence="7">
    <location>
        <begin position="20"/>
        <end position="43"/>
    </location>
</feature>
<feature type="transmembrane region" description="Helical" evidence="7">
    <location>
        <begin position="165"/>
        <end position="185"/>
    </location>
</feature>
<keyword evidence="5 7" id="KW-0472">Membrane</keyword>
<comment type="caution">
    <text evidence="8">The sequence shown here is derived from an EMBL/GenBank/DDBJ whole genome shotgun (WGS) entry which is preliminary data.</text>
</comment>
<reference evidence="8" key="1">
    <citation type="submission" date="2020-04" db="EMBL/GenBank/DDBJ databases">
        <authorList>
            <person name="Alioto T."/>
            <person name="Alioto T."/>
            <person name="Gomez Garrido J."/>
        </authorList>
    </citation>
    <scope>NUCLEOTIDE SEQUENCE</scope>
    <source>
        <strain evidence="8">A484AB</strain>
    </source>
</reference>
<dbReference type="Pfam" id="PF01529">
    <property type="entry name" value="DHHC"/>
    <property type="match status" value="1"/>
</dbReference>
<protein>
    <recommendedName>
        <fullName evidence="7">Palmitoyltransferase</fullName>
        <ecNumber evidence="7">2.3.1.225</ecNumber>
    </recommendedName>
</protein>
<keyword evidence="2 7" id="KW-0808">Transferase</keyword>
<evidence type="ECO:0000256" key="4">
    <source>
        <dbReference type="ARBA" id="ARBA00022989"/>
    </source>
</evidence>
<evidence type="ECO:0000256" key="3">
    <source>
        <dbReference type="ARBA" id="ARBA00022692"/>
    </source>
</evidence>
<feature type="transmembrane region" description="Helical" evidence="7">
    <location>
        <begin position="205"/>
        <end position="231"/>
    </location>
</feature>
<comment type="similarity">
    <text evidence="7">Belongs to the DHHC palmitoyltransferase family.</text>
</comment>
<evidence type="ECO:0000313" key="8">
    <source>
        <dbReference type="EMBL" id="CAB4006986.1"/>
    </source>
</evidence>
<keyword evidence="6 7" id="KW-0012">Acyltransferase</keyword>
<evidence type="ECO:0000256" key="7">
    <source>
        <dbReference type="RuleBase" id="RU079119"/>
    </source>
</evidence>
<dbReference type="EC" id="2.3.1.225" evidence="7"/>
<dbReference type="PANTHER" id="PTHR12246">
    <property type="entry name" value="PALMITOYLTRANSFERASE ZDHHC16"/>
    <property type="match status" value="1"/>
</dbReference>
<dbReference type="OrthoDB" id="9909019at2759"/>
<evidence type="ECO:0000256" key="2">
    <source>
        <dbReference type="ARBA" id="ARBA00022679"/>
    </source>
</evidence>
<feature type="transmembrane region" description="Helical" evidence="7">
    <location>
        <begin position="49"/>
        <end position="68"/>
    </location>
</feature>
<evidence type="ECO:0000313" key="9">
    <source>
        <dbReference type="Proteomes" id="UP001152795"/>
    </source>
</evidence>
<dbReference type="PROSITE" id="PS50216">
    <property type="entry name" value="DHHC"/>
    <property type="match status" value="1"/>
</dbReference>
<organism evidence="8 9">
    <name type="scientific">Paramuricea clavata</name>
    <name type="common">Red gorgonian</name>
    <name type="synonym">Violescent sea-whip</name>
    <dbReference type="NCBI Taxonomy" id="317549"/>
    <lineage>
        <taxon>Eukaryota</taxon>
        <taxon>Metazoa</taxon>
        <taxon>Cnidaria</taxon>
        <taxon>Anthozoa</taxon>
        <taxon>Octocorallia</taxon>
        <taxon>Malacalcyonacea</taxon>
        <taxon>Plexauridae</taxon>
        <taxon>Paramuricea</taxon>
    </lineage>
</organism>
<dbReference type="GO" id="GO:0016020">
    <property type="term" value="C:membrane"/>
    <property type="evidence" value="ECO:0007669"/>
    <property type="project" value="UniProtKB-SubCell"/>
</dbReference>
<gene>
    <name evidence="8" type="ORF">PACLA_8A036930</name>
</gene>
<keyword evidence="9" id="KW-1185">Reference proteome</keyword>
<evidence type="ECO:0000256" key="6">
    <source>
        <dbReference type="ARBA" id="ARBA00023315"/>
    </source>
</evidence>
<comment type="domain">
    <text evidence="7">The DHHC domain is required for palmitoyltransferase activity.</text>
</comment>
<dbReference type="AlphaFoldDB" id="A0A6S7HPS5"/>
<keyword evidence="4 7" id="KW-1133">Transmembrane helix</keyword>
<dbReference type="Proteomes" id="UP001152795">
    <property type="component" value="Unassembled WGS sequence"/>
</dbReference>
<sequence>MGKFMDIIECLLRAVQWFPVLVIFSIVVWSYYAYVVVLCVGTVDDNVEKVVYILFYHVFFVLFVWSYWKTILTSPGRIPLQFHLSPTDQQNLNEAENPNSVLETIARKLPVQTLTHSNTVRYCEVCHVVKPDRSHHCSMCKTCRLKMDHHCPWVNNCVGFRNYKFFLLFLFHAILYTFFIAMTTLQYFIKIWTHISKGGAGRLHILFLFFISIMFSISLWTLLGYHIYLVTVNRSTLESMRPTVFRVGGADKHGFNLGARNNIIQVFGKRRWLWCLPIYTSVGDGVVYPLREDTSPERLDLLNERGKWMDESDEEEDNSYTYVETIDETQQSDRAIVRTPDVVTFN</sequence>
<proteinExistence type="inferred from homology"/>
<name>A0A6S7HPS5_PARCT</name>